<feature type="transmembrane region" description="Helical" evidence="2">
    <location>
        <begin position="43"/>
        <end position="62"/>
    </location>
</feature>
<dbReference type="RefSeq" id="WP_258855150.1">
    <property type="nucleotide sequence ID" value="NZ_JANUGV010000001.1"/>
</dbReference>
<proteinExistence type="inferred from homology"/>
<evidence type="ECO:0000256" key="2">
    <source>
        <dbReference type="SAM" id="Phobius"/>
    </source>
</evidence>
<comment type="caution">
    <text evidence="4">The sequence shown here is derived from an EMBL/GenBank/DDBJ whole genome shotgun (WGS) entry which is preliminary data.</text>
</comment>
<feature type="transmembrane region" description="Helical" evidence="2">
    <location>
        <begin position="110"/>
        <end position="134"/>
    </location>
</feature>
<feature type="transmembrane region" description="Helical" evidence="2">
    <location>
        <begin position="6"/>
        <end position="31"/>
    </location>
</feature>
<name>A0ABT2BFY3_9BURK</name>
<dbReference type="PANTHER" id="PTHR30487">
    <property type="entry name" value="TYPE 4 PREPILIN-LIKE PROTEINS LEADER PEPTIDE-PROCESSING ENZYME"/>
    <property type="match status" value="1"/>
</dbReference>
<evidence type="ECO:0000259" key="3">
    <source>
        <dbReference type="Pfam" id="PF01478"/>
    </source>
</evidence>
<gene>
    <name evidence="4" type="ORF">NX773_04485</name>
</gene>
<dbReference type="Proteomes" id="UP001205861">
    <property type="component" value="Unassembled WGS sequence"/>
</dbReference>
<feature type="transmembrane region" description="Helical" evidence="2">
    <location>
        <begin position="68"/>
        <end position="89"/>
    </location>
</feature>
<dbReference type="Gene3D" id="1.20.120.1220">
    <property type="match status" value="1"/>
</dbReference>
<dbReference type="InterPro" id="IPR050882">
    <property type="entry name" value="Prepilin_peptidase/N-MTase"/>
</dbReference>
<comment type="similarity">
    <text evidence="1">Belongs to the peptidase A24 family.</text>
</comment>
<dbReference type="PANTHER" id="PTHR30487:SF0">
    <property type="entry name" value="PREPILIN LEADER PEPTIDASE_N-METHYLTRANSFERASE-RELATED"/>
    <property type="match status" value="1"/>
</dbReference>
<dbReference type="Pfam" id="PF01478">
    <property type="entry name" value="Peptidase_A24"/>
    <property type="match status" value="1"/>
</dbReference>
<organism evidence="4 5">
    <name type="scientific">Massilia solisilvae</name>
    <dbReference type="NCBI Taxonomy" id="1811225"/>
    <lineage>
        <taxon>Bacteria</taxon>
        <taxon>Pseudomonadati</taxon>
        <taxon>Pseudomonadota</taxon>
        <taxon>Betaproteobacteria</taxon>
        <taxon>Burkholderiales</taxon>
        <taxon>Oxalobacteraceae</taxon>
        <taxon>Telluria group</taxon>
        <taxon>Massilia</taxon>
    </lineage>
</organism>
<dbReference type="GO" id="GO:0004190">
    <property type="term" value="F:aspartic-type endopeptidase activity"/>
    <property type="evidence" value="ECO:0007669"/>
    <property type="project" value="UniProtKB-EC"/>
</dbReference>
<keyword evidence="2" id="KW-0472">Membrane</keyword>
<keyword evidence="5" id="KW-1185">Reference proteome</keyword>
<sequence>MDEVRAFFELLAMLVTDPRTGVLLALLTAAAVSDYRSYRIPNFLTFGGMAFALVYNLLVPAWHAQWTWGPAGMLLGLVAMLPMYAIGVMGAADVKLMAMAGAFLGMEGTLYAVLFSVVAGGLGAIAVSLLHGALGRLLANTGTVVRGMVWSAVARGNPSVSAGAAPSVGKLPYGVAIAVGTASYLVARQFGLV</sequence>
<reference evidence="4 5" key="1">
    <citation type="submission" date="2022-08" db="EMBL/GenBank/DDBJ databases">
        <title>Reclassification of Massilia species as members of the genera Telluria, Duganella, Pseudoduganella, Mokoshia gen. nov. and Zemynaea gen. nov. using orthogonal and non-orthogonal genome-based approaches.</title>
        <authorList>
            <person name="Bowman J.P."/>
        </authorList>
    </citation>
    <scope>NUCLEOTIDE SEQUENCE [LARGE SCALE GENOMIC DNA]</scope>
    <source>
        <strain evidence="4 5">JCM 31607</strain>
    </source>
</reference>
<accession>A0ABT2BFY3</accession>
<dbReference type="EC" id="3.4.23.43" evidence="4"/>
<feature type="domain" description="Prepilin type IV endopeptidase peptidase" evidence="3">
    <location>
        <begin position="22"/>
        <end position="124"/>
    </location>
</feature>
<keyword evidence="2" id="KW-1133">Transmembrane helix</keyword>
<evidence type="ECO:0000313" key="4">
    <source>
        <dbReference type="EMBL" id="MCS0607423.1"/>
    </source>
</evidence>
<dbReference type="EMBL" id="JANUGV010000001">
    <property type="protein sequence ID" value="MCS0607423.1"/>
    <property type="molecule type" value="Genomic_DNA"/>
</dbReference>
<dbReference type="InterPro" id="IPR000045">
    <property type="entry name" value="Prepilin_IV_endopep_pep"/>
</dbReference>
<keyword evidence="2" id="KW-0812">Transmembrane</keyword>
<protein>
    <submittedName>
        <fullName evidence="4">Prepilin peptidase</fullName>
        <ecNumber evidence="4">3.4.23.43</ecNumber>
    </submittedName>
</protein>
<evidence type="ECO:0000313" key="5">
    <source>
        <dbReference type="Proteomes" id="UP001205861"/>
    </source>
</evidence>
<keyword evidence="4" id="KW-0378">Hydrolase</keyword>
<evidence type="ECO:0000256" key="1">
    <source>
        <dbReference type="ARBA" id="ARBA00005801"/>
    </source>
</evidence>